<dbReference type="AlphaFoldDB" id="M4V7Y8"/>
<sequence length="176" mass="18998">MKTVLKMTLKMTERVVLTSVVLTGMILMISSQALAKDLTHRLGIGIKNNTSNSLPSLAVAYYPEKGYAVTGGAGLDTRKGYNAFQVNAGLRKMIYFETNMNFYLGGQLGMVSHENPASGKESGVEILGILGTEFFFTGLDNLAFTVEGGLGLSTAGDTRFRTVADDPFRAGVIFYF</sequence>
<dbReference type="Proteomes" id="UP000012040">
    <property type="component" value="Chromosome"/>
</dbReference>
<evidence type="ECO:0000313" key="1">
    <source>
        <dbReference type="EMBL" id="AGH95338.1"/>
    </source>
</evidence>
<accession>M4V7Y8</accession>
<protein>
    <submittedName>
        <fullName evidence="1">Putative organic solvent tolerance protein</fullName>
    </submittedName>
</protein>
<dbReference type="HOGENOM" id="CLU_1632133_0_0_7"/>
<dbReference type="OrthoDB" id="5293147at2"/>
<proteinExistence type="predicted"/>
<dbReference type="RefSeq" id="WP_015469828.1">
    <property type="nucleotide sequence ID" value="NC_020813.1"/>
</dbReference>
<organism evidence="1 2">
    <name type="scientific">Pseudobdellovibrio exovorus JSS</name>
    <dbReference type="NCBI Taxonomy" id="1184267"/>
    <lineage>
        <taxon>Bacteria</taxon>
        <taxon>Pseudomonadati</taxon>
        <taxon>Bdellovibrionota</taxon>
        <taxon>Bdellovibrionia</taxon>
        <taxon>Bdellovibrionales</taxon>
        <taxon>Pseudobdellovibrionaceae</taxon>
        <taxon>Pseudobdellovibrio</taxon>
    </lineage>
</organism>
<name>M4V7Y8_9BACT</name>
<evidence type="ECO:0000313" key="2">
    <source>
        <dbReference type="Proteomes" id="UP000012040"/>
    </source>
</evidence>
<dbReference type="PATRIC" id="fig|1184267.3.peg.1135"/>
<gene>
    <name evidence="1" type="ORF">A11Q_1122</name>
</gene>
<dbReference type="EMBL" id="CP003537">
    <property type="protein sequence ID" value="AGH95338.1"/>
    <property type="molecule type" value="Genomic_DNA"/>
</dbReference>
<dbReference type="eggNOG" id="ENOG502ZRX4">
    <property type="taxonomic scope" value="Bacteria"/>
</dbReference>
<keyword evidence="2" id="KW-1185">Reference proteome</keyword>
<reference evidence="1 2" key="1">
    <citation type="journal article" date="2013" name="ISME J.">
        <title>By their genes ye shall know them: genomic signatures of predatory bacteria.</title>
        <authorList>
            <person name="Pasternak Z."/>
            <person name="Pietrokovski S."/>
            <person name="Rotem O."/>
            <person name="Gophna U."/>
            <person name="Lurie-Weinberger M.N."/>
            <person name="Jurkevitch E."/>
        </authorList>
    </citation>
    <scope>NUCLEOTIDE SEQUENCE [LARGE SCALE GENOMIC DNA]</scope>
    <source>
        <strain evidence="1 2">JSS</strain>
    </source>
</reference>
<dbReference type="KEGG" id="bex:A11Q_1122"/>
<dbReference type="STRING" id="1184267.A11Q_1122"/>